<dbReference type="InterPro" id="IPR050741">
    <property type="entry name" value="Acyl-CoA_dehydrogenase"/>
</dbReference>
<dbReference type="InterPro" id="IPR009100">
    <property type="entry name" value="AcylCoA_DH/oxidase_NM_dom_sf"/>
</dbReference>
<dbReference type="OrthoDB" id="107064at2"/>
<accession>A0A229SFP0</accession>
<comment type="caution">
    <text evidence="6">The sequence shown here is derived from an EMBL/GenBank/DDBJ whole genome shotgun (WGS) entry which is preliminary data.</text>
</comment>
<dbReference type="GO" id="GO:0005737">
    <property type="term" value="C:cytoplasm"/>
    <property type="evidence" value="ECO:0007669"/>
    <property type="project" value="TreeGrafter"/>
</dbReference>
<dbReference type="GO" id="GO:0033539">
    <property type="term" value="P:fatty acid beta-oxidation using acyl-CoA dehydrogenase"/>
    <property type="evidence" value="ECO:0007669"/>
    <property type="project" value="TreeGrafter"/>
</dbReference>
<dbReference type="InterPro" id="IPR009075">
    <property type="entry name" value="AcylCo_DH/oxidase_C"/>
</dbReference>
<dbReference type="Proteomes" id="UP000215223">
    <property type="component" value="Unassembled WGS sequence"/>
</dbReference>
<feature type="domain" description="Acyl-CoA dehydrogenase/oxidase C-terminal" evidence="5">
    <location>
        <begin position="184"/>
        <end position="308"/>
    </location>
</feature>
<dbReference type="Gene3D" id="2.40.110.10">
    <property type="entry name" value="Butyryl-CoA Dehydrogenase, subunit A, domain 2"/>
    <property type="match status" value="1"/>
</dbReference>
<keyword evidence="2" id="KW-0285">Flavoprotein</keyword>
<dbReference type="InterPro" id="IPR036250">
    <property type="entry name" value="AcylCo_DH-like_C"/>
</dbReference>
<comment type="similarity">
    <text evidence="1">Belongs to the acyl-CoA dehydrogenase family.</text>
</comment>
<sequence length="331" mass="34706">MKTLLEPTAPEPLTEPRTVETITAMVRLLMANGVLDLPRPGAGDTWGRWTTLAGLGRRDLVLGRLAEGHTDALAILAEGGRDPVPEALYGVWAARSGGTGAVVEGGALTGTVRFCSGAQVLDRALVVADFEQGPPILLDVDLREPGVQPLPETWQALGMDASDSGDVRFDRVSVTAAQVVGEPGWYVARPGFAVGGAGVAAVWLGGCAAVLDSVMAFLLNRGSADEHQHAHFGALHTAIHEADALLARTADVVDGGSEGDPALLSTLCRAAVERTARQVLDLAPEITGPTALCRDRRLPRQLADLLVYVRQHHGARDLAALGAELLKGAQR</sequence>
<dbReference type="EMBL" id="NMQT01000022">
    <property type="protein sequence ID" value="OXM57569.1"/>
    <property type="molecule type" value="Genomic_DNA"/>
</dbReference>
<dbReference type="SUPFAM" id="SSF47203">
    <property type="entry name" value="Acyl-CoA dehydrogenase C-terminal domain-like"/>
    <property type="match status" value="1"/>
</dbReference>
<evidence type="ECO:0000256" key="2">
    <source>
        <dbReference type="ARBA" id="ARBA00022630"/>
    </source>
</evidence>
<evidence type="ECO:0000256" key="4">
    <source>
        <dbReference type="ARBA" id="ARBA00023002"/>
    </source>
</evidence>
<dbReference type="RefSeq" id="WP_093933013.1">
    <property type="nucleotide sequence ID" value="NZ_NMQT01000022.1"/>
</dbReference>
<dbReference type="SUPFAM" id="SSF56645">
    <property type="entry name" value="Acyl-CoA dehydrogenase NM domain-like"/>
    <property type="match status" value="1"/>
</dbReference>
<evidence type="ECO:0000313" key="7">
    <source>
        <dbReference type="Proteomes" id="UP000215223"/>
    </source>
</evidence>
<evidence type="ECO:0000256" key="3">
    <source>
        <dbReference type="ARBA" id="ARBA00022827"/>
    </source>
</evidence>
<name>A0A229SFP0_9PSEU</name>
<evidence type="ECO:0000256" key="1">
    <source>
        <dbReference type="ARBA" id="ARBA00009347"/>
    </source>
</evidence>
<keyword evidence="3" id="KW-0274">FAD</keyword>
<keyword evidence="4" id="KW-0560">Oxidoreductase</keyword>
<keyword evidence="7" id="KW-1185">Reference proteome</keyword>
<dbReference type="Pfam" id="PF00441">
    <property type="entry name" value="Acyl-CoA_dh_1"/>
    <property type="match status" value="1"/>
</dbReference>
<dbReference type="PANTHER" id="PTHR48083">
    <property type="entry name" value="MEDIUM-CHAIN SPECIFIC ACYL-COA DEHYDROGENASE, MITOCHONDRIAL-RELATED"/>
    <property type="match status" value="1"/>
</dbReference>
<proteinExistence type="inferred from homology"/>
<dbReference type="InterPro" id="IPR046373">
    <property type="entry name" value="Acyl-CoA_Oxase/DH_mid-dom_sf"/>
</dbReference>
<gene>
    <name evidence="6" type="ORF">CFP71_07040</name>
</gene>
<dbReference type="GO" id="GO:0003995">
    <property type="term" value="F:acyl-CoA dehydrogenase activity"/>
    <property type="evidence" value="ECO:0007669"/>
    <property type="project" value="TreeGrafter"/>
</dbReference>
<protein>
    <submittedName>
        <fullName evidence="6">Acyl-CoA dehydrogenase</fullName>
    </submittedName>
</protein>
<organism evidence="6 7">
    <name type="scientific">Amycolatopsis thailandensis</name>
    <dbReference type="NCBI Taxonomy" id="589330"/>
    <lineage>
        <taxon>Bacteria</taxon>
        <taxon>Bacillati</taxon>
        <taxon>Actinomycetota</taxon>
        <taxon>Actinomycetes</taxon>
        <taxon>Pseudonocardiales</taxon>
        <taxon>Pseudonocardiaceae</taxon>
        <taxon>Amycolatopsis</taxon>
    </lineage>
</organism>
<evidence type="ECO:0000313" key="6">
    <source>
        <dbReference type="EMBL" id="OXM57569.1"/>
    </source>
</evidence>
<dbReference type="AlphaFoldDB" id="A0A229SFP0"/>
<dbReference type="PANTHER" id="PTHR48083:SF37">
    <property type="entry name" value="DEHYDROGENASE, PUTATIVE-RELATED"/>
    <property type="match status" value="1"/>
</dbReference>
<reference evidence="6 7" key="1">
    <citation type="submission" date="2017-07" db="EMBL/GenBank/DDBJ databases">
        <title>Amycolatopsis thailandensis Genome sequencing and assembly.</title>
        <authorList>
            <person name="Kaur N."/>
            <person name="Mayilraj S."/>
        </authorList>
    </citation>
    <scope>NUCLEOTIDE SEQUENCE [LARGE SCALE GENOMIC DNA]</scope>
    <source>
        <strain evidence="6 7">JCM 16380</strain>
    </source>
</reference>
<dbReference type="Gene3D" id="1.20.140.10">
    <property type="entry name" value="Butyryl-CoA Dehydrogenase, subunit A, domain 3"/>
    <property type="match status" value="1"/>
</dbReference>
<evidence type="ECO:0000259" key="5">
    <source>
        <dbReference type="Pfam" id="PF00441"/>
    </source>
</evidence>